<dbReference type="KEGG" id="zga:ZOBELLIA_3522"/>
<dbReference type="InterPro" id="IPR016007">
    <property type="entry name" value="Alpha_rhamnosid"/>
</dbReference>
<dbReference type="PANTHER" id="PTHR33307">
    <property type="entry name" value="ALPHA-RHAMNOSIDASE (EUROFUNG)"/>
    <property type="match status" value="1"/>
</dbReference>
<keyword evidence="10" id="KW-1185">Reference proteome</keyword>
<evidence type="ECO:0000256" key="1">
    <source>
        <dbReference type="ARBA" id="ARBA00001445"/>
    </source>
</evidence>
<dbReference type="GO" id="GO:0030596">
    <property type="term" value="F:alpha-L-rhamnosidase activity"/>
    <property type="evidence" value="ECO:0007669"/>
    <property type="project" value="UniProtKB-EC"/>
</dbReference>
<dbReference type="InterPro" id="IPR035398">
    <property type="entry name" value="Bac_rhamnosid_C"/>
</dbReference>
<evidence type="ECO:0000256" key="3">
    <source>
        <dbReference type="ARBA" id="ARBA00022801"/>
    </source>
</evidence>
<dbReference type="Proteomes" id="UP000008898">
    <property type="component" value="Chromosome"/>
</dbReference>
<evidence type="ECO:0000259" key="7">
    <source>
        <dbReference type="Pfam" id="PF17389"/>
    </source>
</evidence>
<evidence type="ECO:0000259" key="5">
    <source>
        <dbReference type="Pfam" id="PF05592"/>
    </source>
</evidence>
<dbReference type="PATRIC" id="fig|63186.3.peg.3438"/>
<dbReference type="Gene3D" id="1.50.10.10">
    <property type="match status" value="1"/>
</dbReference>
<dbReference type="InterPro" id="IPR035396">
    <property type="entry name" value="Bac_rhamnosid6H"/>
</dbReference>
<dbReference type="InterPro" id="IPR013737">
    <property type="entry name" value="Bac_rhamnosid_N"/>
</dbReference>
<accession>G0L161</accession>
<dbReference type="Pfam" id="PF08531">
    <property type="entry name" value="Bac_rhamnosid_N"/>
    <property type="match status" value="1"/>
</dbReference>
<keyword evidence="3 9" id="KW-0378">Hydrolase</keyword>
<sequence>MEKMKRKKVNHDLFLIGAGVLVCLLTFYGFDSNDEAPALLDKKDLALLEPAKNEGAKFSGDPLLSSEEKAFTNAEWITYGREIPTADSLLYLAHPAPIFRKEFKSKGEISKATLYITSAGYYKGSINGEAIGKNVLDPAWTDYSKRTYYTAYEITQQLKEGSNCLGVILGNGFYNPLPLRKWGRRNLRTDLTVGKPTFIAQLVVAYKNGETDTINTDNTWKYTYGPIQKNSVYLGTVYDAKQEIENWNQPGFNDASWSKAIPDKGPGGKLQQAFFPPVQVTQTITPVAITNPEKGTYVIDMGVNFTGTYKIKLSGKVGDTINFRFGERIYDDGTLNPMTTVIGQIKKKGIGGPGAPEIAWQTDSYIVGKESPSWFEPEFTYHVYRYMEVKGLEKAPAVSDVHGLLMHTHVSEAGEFNSSSELLNSIQEITRRSFVTNLISVQSDCAAREKFGYGGDLNATSESYINNYDMQDIYKKTVYDWIDAMKDSSFVDTAPFAGVAYCGISWESAYLTTQYYIYLYYNDVAFVKELYSKNKEWMDKVARIHPEGLVNNGLSDHESLEPVPVQLTGTAHYLQCAEIMETFAKVMGDKENELKYAALAEHLRELIKNEFWDKAVTKKINRQTLFSTLLYHNIIPKEELGAAKDSLQKALKNGPSAHFNTGIFGTKYILEAASKNLSPEVVFDVVNSKAFPGWGFMVDNGATTLWETWKESDNTFSNNHPMFGSVSEWFYRWLGGIRPDPEHPGFKKFVLAPSTPEGLEFVNTKYNSPYGSIVSNWKKLSANSYEYSIEIPKGTTAKISLALDASQKITVLKEGVQLKSKKRKALKTGNFDLEEGQYAIIVSPKA</sequence>
<keyword evidence="9" id="KW-0326">Glycosidase</keyword>
<dbReference type="STRING" id="63186.ZOBELLIA_3522"/>
<dbReference type="InterPro" id="IPR012341">
    <property type="entry name" value="6hp_glycosidase-like_sf"/>
</dbReference>
<protein>
    <recommendedName>
        <fullName evidence="2">alpha-L-rhamnosidase</fullName>
        <ecNumber evidence="2">3.2.1.40</ecNumber>
    </recommendedName>
</protein>
<dbReference type="InterPro" id="IPR008928">
    <property type="entry name" value="6-hairpin_glycosidase_sf"/>
</dbReference>
<evidence type="ECO:0000313" key="10">
    <source>
        <dbReference type="Proteomes" id="UP000008898"/>
    </source>
</evidence>
<evidence type="ECO:0000259" key="8">
    <source>
        <dbReference type="Pfam" id="PF17390"/>
    </source>
</evidence>
<feature type="domain" description="Alpha-L-rhamnosidase concanavalin-like" evidence="5">
    <location>
        <begin position="293"/>
        <end position="407"/>
    </location>
</feature>
<dbReference type="Gene3D" id="2.60.120.260">
    <property type="entry name" value="Galactose-binding domain-like"/>
    <property type="match status" value="2"/>
</dbReference>
<evidence type="ECO:0000313" key="9">
    <source>
        <dbReference type="EMBL" id="CAZ97660.1"/>
    </source>
</evidence>
<evidence type="ECO:0000256" key="4">
    <source>
        <dbReference type="SAM" id="Phobius"/>
    </source>
</evidence>
<name>G0L161_ZOBGA</name>
<dbReference type="EC" id="3.2.1.40" evidence="2"/>
<dbReference type="Pfam" id="PF17389">
    <property type="entry name" value="Bac_rhamnosid6H"/>
    <property type="match status" value="1"/>
</dbReference>
<dbReference type="PANTHER" id="PTHR33307:SF6">
    <property type="entry name" value="ALPHA-RHAMNOSIDASE (EUROFUNG)-RELATED"/>
    <property type="match status" value="1"/>
</dbReference>
<dbReference type="SUPFAM" id="SSF48208">
    <property type="entry name" value="Six-hairpin glycosidases"/>
    <property type="match status" value="1"/>
</dbReference>
<dbReference type="Pfam" id="PF05592">
    <property type="entry name" value="Bac_rhamnosid"/>
    <property type="match status" value="1"/>
</dbReference>
<organism evidence="9 10">
    <name type="scientific">Zobellia galactanivorans (strain DSM 12802 / CCUG 47099 / CIP 106680 / NCIMB 13871 / Dsij)</name>
    <dbReference type="NCBI Taxonomy" id="63186"/>
    <lineage>
        <taxon>Bacteria</taxon>
        <taxon>Pseudomonadati</taxon>
        <taxon>Bacteroidota</taxon>
        <taxon>Flavobacteriia</taxon>
        <taxon>Flavobacteriales</taxon>
        <taxon>Flavobacteriaceae</taxon>
        <taxon>Zobellia</taxon>
    </lineage>
</organism>
<keyword evidence="4" id="KW-1133">Transmembrane helix</keyword>
<dbReference type="Pfam" id="PF17390">
    <property type="entry name" value="Bac_rhamnosid_C"/>
    <property type="match status" value="1"/>
</dbReference>
<dbReference type="EMBL" id="FP476056">
    <property type="protein sequence ID" value="CAZ97660.1"/>
    <property type="molecule type" value="Genomic_DNA"/>
</dbReference>
<proteinExistence type="predicted"/>
<comment type="catalytic activity">
    <reaction evidence="1">
        <text>Hydrolysis of terminal non-reducing alpha-L-rhamnose residues in alpha-L-rhamnosides.</text>
        <dbReference type="EC" id="3.2.1.40"/>
    </reaction>
</comment>
<reference evidence="10" key="1">
    <citation type="submission" date="2009-07" db="EMBL/GenBank/DDBJ databases">
        <title>Complete genome sequence of Zobellia galactanivorans Dsij.</title>
        <authorList>
            <consortium name="Genoscope - CEA"/>
        </authorList>
    </citation>
    <scope>NUCLEOTIDE SEQUENCE [LARGE SCALE GENOMIC DNA]</scope>
    <source>
        <strain evidence="10">DSM 12802 / CCUG 47099 / CIP 106680 / NCIMB 13871 / Dsij</strain>
    </source>
</reference>
<evidence type="ECO:0000259" key="6">
    <source>
        <dbReference type="Pfam" id="PF08531"/>
    </source>
</evidence>
<gene>
    <name evidence="9" type="primary">rhaA</name>
    <name evidence="9" type="ordered locus">zobellia_3522</name>
</gene>
<keyword evidence="4" id="KW-0812">Transmembrane</keyword>
<feature type="domain" description="Alpha-L-rhamnosidase C-terminal" evidence="8">
    <location>
        <begin position="736"/>
        <end position="811"/>
    </location>
</feature>
<reference evidence="9 10" key="2">
    <citation type="journal article" date="2012" name="Environ. Microbiol.">
        <title>Characterization of the first alginolytic operons in a marine bacterium: from their emergence in marine Flavobacteriia to their independent transfers to marine Proteobacteria and human gut Bacteroides.</title>
        <authorList>
            <person name="Thomas F."/>
            <person name="Barbeyron T."/>
            <person name="Tonon T."/>
            <person name="Genicot S."/>
            <person name="Czjzek M."/>
            <person name="Michel G."/>
        </authorList>
    </citation>
    <scope>NUCLEOTIDE SEQUENCE [LARGE SCALE GENOMIC DNA]</scope>
    <source>
        <strain evidence="10">DSM 12802 / CCUG 47099 / CIP 106680 / NCIMB 13871 / Dsij</strain>
    </source>
</reference>
<dbReference type="AlphaFoldDB" id="G0L161"/>
<dbReference type="InterPro" id="IPR008902">
    <property type="entry name" value="Rhamnosid_concanavalin"/>
</dbReference>
<keyword evidence="4" id="KW-0472">Membrane</keyword>
<feature type="transmembrane region" description="Helical" evidence="4">
    <location>
        <begin position="12"/>
        <end position="30"/>
    </location>
</feature>
<dbReference type="Gene3D" id="2.60.420.10">
    <property type="entry name" value="Maltose phosphorylase, domain 3"/>
    <property type="match status" value="1"/>
</dbReference>
<dbReference type="GO" id="GO:0005975">
    <property type="term" value="P:carbohydrate metabolic process"/>
    <property type="evidence" value="ECO:0007669"/>
    <property type="project" value="InterPro"/>
</dbReference>
<evidence type="ECO:0000256" key="2">
    <source>
        <dbReference type="ARBA" id="ARBA00012652"/>
    </source>
</evidence>
<feature type="domain" description="Alpha-L-rhamnosidase six-hairpin glycosidase" evidence="7">
    <location>
        <begin position="412"/>
        <end position="732"/>
    </location>
</feature>
<feature type="domain" description="Bacterial alpha-L-rhamnosidase N-terminal" evidence="6">
    <location>
        <begin position="108"/>
        <end position="282"/>
    </location>
</feature>
<dbReference type="HOGENOM" id="CLU_002926_1_2_10"/>